<sequence length="579" mass="63405">MDSMSNLNQTSSAPNIDRHFDAIVIGSGPAGSTAVRELTAAGMDVLLLEAGRELTEKDFTPPVYGKPKPMGMDIMTRAKRMLGSRQFNQARRSFYSDSSSRFLVDDLANPYTYPVDAPYLWVRSRLLGGRMHAYGRVLQRMSDVDFKAASLDGVGTDWPFEYADLAPYYDRVEELVGVYGDADPGVEHPPAGKYVGPGHLNEMEQEFKQVVESRWPERHVISWRFQAPFLDRVPPGIREARKTGRLTIRTGAVVSRITTNRRTGLATGAVFIDADTKREHRVTADVVMLCASAIESVRLLLNSGSGRHPGGLANSNGLVGHYLMEQSMTLGFGDDARRPGYFGPSSQCEPDPFYGNSGGFLIPRYQNLHGQTEAYKRGYSFQGLAGRVPVPEDSPAMFGFGAGGEMLPQYGNQVSLSRRVKDKWGIPAAHIVCRPDDNDRAMVDAAVRDVTEMMEAGGYRTNFVASTFGVHSKRVWPDFNPVQRAMFRVGIRMSLMMGVSIHEAGGARMGHDPATSVLNGVCQSWDVPNLFVTDAASFPTGSTEGPALTIMAVTARACDYVARAHASGELTRPTQDVVL</sequence>
<evidence type="ECO:0000259" key="6">
    <source>
        <dbReference type="Pfam" id="PF00732"/>
    </source>
</evidence>
<evidence type="ECO:0000256" key="3">
    <source>
        <dbReference type="ARBA" id="ARBA00022630"/>
    </source>
</evidence>
<evidence type="ECO:0000256" key="5">
    <source>
        <dbReference type="ARBA" id="ARBA00023002"/>
    </source>
</evidence>
<keyword evidence="9" id="KW-1185">Reference proteome</keyword>
<accession>A0ABX4MDX7</accession>
<dbReference type="SUPFAM" id="SSF54373">
    <property type="entry name" value="FAD-linked reductases, C-terminal domain"/>
    <property type="match status" value="1"/>
</dbReference>
<dbReference type="InterPro" id="IPR000172">
    <property type="entry name" value="GMC_OxRdtase_N"/>
</dbReference>
<dbReference type="Pfam" id="PF00732">
    <property type="entry name" value="GMC_oxred_N"/>
    <property type="match status" value="1"/>
</dbReference>
<keyword evidence="4" id="KW-0274">FAD</keyword>
<dbReference type="SUPFAM" id="SSF51905">
    <property type="entry name" value="FAD/NAD(P)-binding domain"/>
    <property type="match status" value="1"/>
</dbReference>
<gene>
    <name evidence="8" type="ORF">BW737_002135</name>
</gene>
<dbReference type="PANTHER" id="PTHR42784:SF1">
    <property type="entry name" value="PYRANOSE 2-OXIDASE"/>
    <property type="match status" value="1"/>
</dbReference>
<comment type="cofactor">
    <cofactor evidence="1">
        <name>FAD</name>
        <dbReference type="ChEBI" id="CHEBI:57692"/>
    </cofactor>
</comment>
<dbReference type="EMBL" id="MTPX02000014">
    <property type="protein sequence ID" value="PHP53551.1"/>
    <property type="molecule type" value="Genomic_DNA"/>
</dbReference>
<feature type="domain" description="Glucose-methanol-choline oxidoreductase C-terminal" evidence="7">
    <location>
        <begin position="411"/>
        <end position="553"/>
    </location>
</feature>
<name>A0ABX4MDX7_9ACTO</name>
<evidence type="ECO:0000256" key="2">
    <source>
        <dbReference type="ARBA" id="ARBA00010790"/>
    </source>
</evidence>
<dbReference type="InterPro" id="IPR007867">
    <property type="entry name" value="GMC_OxRtase_C"/>
</dbReference>
<comment type="similarity">
    <text evidence="2">Belongs to the GMC oxidoreductase family.</text>
</comment>
<proteinExistence type="inferred from homology"/>
<feature type="domain" description="Glucose-methanol-choline oxidoreductase N-terminal" evidence="6">
    <location>
        <begin position="239"/>
        <end position="317"/>
    </location>
</feature>
<protein>
    <submittedName>
        <fullName evidence="8">GMC family oxidoreductase</fullName>
    </submittedName>
</protein>
<dbReference type="InterPro" id="IPR051473">
    <property type="entry name" value="P2Ox-like"/>
</dbReference>
<evidence type="ECO:0000259" key="7">
    <source>
        <dbReference type="Pfam" id="PF05199"/>
    </source>
</evidence>
<evidence type="ECO:0000256" key="4">
    <source>
        <dbReference type="ARBA" id="ARBA00022827"/>
    </source>
</evidence>
<dbReference type="PANTHER" id="PTHR42784">
    <property type="entry name" value="PYRANOSE 2-OXIDASE"/>
    <property type="match status" value="1"/>
</dbReference>
<keyword evidence="3" id="KW-0285">Flavoprotein</keyword>
<dbReference type="Gene3D" id="3.50.50.60">
    <property type="entry name" value="FAD/NAD(P)-binding domain"/>
    <property type="match status" value="2"/>
</dbReference>
<dbReference type="Proteomes" id="UP000194577">
    <property type="component" value="Unassembled WGS sequence"/>
</dbReference>
<dbReference type="Pfam" id="PF05199">
    <property type="entry name" value="GMC_oxred_C"/>
    <property type="match status" value="1"/>
</dbReference>
<reference evidence="8 9" key="1">
    <citation type="submission" date="2017-10" db="EMBL/GenBank/DDBJ databases">
        <title>Draft genome sequence of cellulolytic Actinomyces sp CtC72 isolated from cattle rumen fluid.</title>
        <authorList>
            <person name="Joshi A.J."/>
            <person name="Vasudevan G."/>
            <person name="Lanjekar V.B."/>
            <person name="Hivarkar S."/>
            <person name="Engineer A."/>
            <person name="Pore S.D."/>
            <person name="Dhakephalkar P.K."/>
            <person name="Dagar S."/>
        </authorList>
    </citation>
    <scope>NUCLEOTIDE SEQUENCE [LARGE SCALE GENOMIC DNA]</scope>
    <source>
        <strain evidence="9">CtC72</strain>
    </source>
</reference>
<comment type="caution">
    <text evidence="8">The sequence shown here is derived from an EMBL/GenBank/DDBJ whole genome shotgun (WGS) entry which is preliminary data.</text>
</comment>
<dbReference type="InterPro" id="IPR036188">
    <property type="entry name" value="FAD/NAD-bd_sf"/>
</dbReference>
<keyword evidence="5" id="KW-0560">Oxidoreductase</keyword>
<evidence type="ECO:0000313" key="9">
    <source>
        <dbReference type="Proteomes" id="UP000194577"/>
    </source>
</evidence>
<evidence type="ECO:0000313" key="8">
    <source>
        <dbReference type="EMBL" id="PHP53551.1"/>
    </source>
</evidence>
<evidence type="ECO:0000256" key="1">
    <source>
        <dbReference type="ARBA" id="ARBA00001974"/>
    </source>
</evidence>
<organism evidence="8 9">
    <name type="scientific">Actinomyces ruminis</name>
    <dbReference type="NCBI Taxonomy" id="1937003"/>
    <lineage>
        <taxon>Bacteria</taxon>
        <taxon>Bacillati</taxon>
        <taxon>Actinomycetota</taxon>
        <taxon>Actinomycetes</taxon>
        <taxon>Actinomycetales</taxon>
        <taxon>Actinomycetaceae</taxon>
        <taxon>Actinomyces</taxon>
    </lineage>
</organism>